<dbReference type="InterPro" id="IPR036689">
    <property type="entry name" value="ESAT-6-like_sf"/>
</dbReference>
<protein>
    <recommendedName>
        <fullName evidence="1">ESAT-6-like protein</fullName>
    </recommendedName>
</protein>
<dbReference type="EMBL" id="LT629758">
    <property type="protein sequence ID" value="SDT10192.1"/>
    <property type="molecule type" value="Genomic_DNA"/>
</dbReference>
<comment type="similarity">
    <text evidence="1">Belongs to the WXG100 family.</text>
</comment>
<dbReference type="Proteomes" id="UP000198688">
    <property type="component" value="Chromosome I"/>
</dbReference>
<dbReference type="RefSeq" id="WP_092544433.1">
    <property type="nucleotide sequence ID" value="NZ_BOMJ01000048.1"/>
</dbReference>
<evidence type="ECO:0000313" key="3">
    <source>
        <dbReference type="Proteomes" id="UP000198688"/>
    </source>
</evidence>
<dbReference type="SUPFAM" id="SSF140453">
    <property type="entry name" value="EsxAB dimer-like"/>
    <property type="match status" value="1"/>
</dbReference>
<dbReference type="Pfam" id="PF06013">
    <property type="entry name" value="WXG100"/>
    <property type="match status" value="1"/>
</dbReference>
<accession>A0A1H1XLW0</accession>
<keyword evidence="3" id="KW-1185">Reference proteome</keyword>
<dbReference type="STRING" id="113562.SAMN04489716_2510"/>
<reference evidence="2 3" key="1">
    <citation type="submission" date="2016-10" db="EMBL/GenBank/DDBJ databases">
        <authorList>
            <person name="de Groot N.N."/>
        </authorList>
    </citation>
    <scope>NUCLEOTIDE SEQUENCE [LARGE SCALE GENOMIC DNA]</scope>
    <source>
        <strain evidence="2 3">DSM 43941</strain>
    </source>
</reference>
<dbReference type="Gene3D" id="1.10.287.1060">
    <property type="entry name" value="ESAT-6-like"/>
    <property type="match status" value="1"/>
</dbReference>
<sequence length="100" mass="11070">MTYTFNFAEAQSVIDNIGTTTTAIDTTLSNMETNVETRLAEWTGSARDEYTLAKKAWDKAALDMATHLNTARTALQNIASNYAATEIRNQQNFSDINGSR</sequence>
<dbReference type="OrthoDB" id="3387628at2"/>
<gene>
    <name evidence="2" type="ORF">SAMN04489716_2510</name>
</gene>
<name>A0A1H1XLW0_9ACTN</name>
<dbReference type="NCBIfam" id="TIGR03930">
    <property type="entry name" value="WXG100_ESAT6"/>
    <property type="match status" value="1"/>
</dbReference>
<evidence type="ECO:0000256" key="1">
    <source>
        <dbReference type="RuleBase" id="RU362001"/>
    </source>
</evidence>
<dbReference type="InterPro" id="IPR010310">
    <property type="entry name" value="T7SS_ESAT-6-like"/>
</dbReference>
<evidence type="ECO:0000313" key="2">
    <source>
        <dbReference type="EMBL" id="SDT10192.1"/>
    </source>
</evidence>
<proteinExistence type="inferred from homology"/>
<dbReference type="AlphaFoldDB" id="A0A1H1XLW0"/>
<organism evidence="2 3">
    <name type="scientific">Actinoplanes derwentensis</name>
    <dbReference type="NCBI Taxonomy" id="113562"/>
    <lineage>
        <taxon>Bacteria</taxon>
        <taxon>Bacillati</taxon>
        <taxon>Actinomycetota</taxon>
        <taxon>Actinomycetes</taxon>
        <taxon>Micromonosporales</taxon>
        <taxon>Micromonosporaceae</taxon>
        <taxon>Actinoplanes</taxon>
    </lineage>
</organism>